<name>X1NSS8_9ZZZZ</name>
<dbReference type="AlphaFoldDB" id="X1NSS8"/>
<sequence length="35" mass="3830">ILDSYRQISIAILGTAEKEAGISSQCFDLTSNRTK</sequence>
<feature type="non-terminal residue" evidence="1">
    <location>
        <position position="1"/>
    </location>
</feature>
<protein>
    <submittedName>
        <fullName evidence="1">Uncharacterized protein</fullName>
    </submittedName>
</protein>
<reference evidence="1" key="1">
    <citation type="journal article" date="2014" name="Front. Microbiol.">
        <title>High frequency of phylogenetically diverse reductive dehalogenase-homologous genes in deep subseafloor sedimentary metagenomes.</title>
        <authorList>
            <person name="Kawai M."/>
            <person name="Futagami T."/>
            <person name="Toyoda A."/>
            <person name="Takaki Y."/>
            <person name="Nishi S."/>
            <person name="Hori S."/>
            <person name="Arai W."/>
            <person name="Tsubouchi T."/>
            <person name="Morono Y."/>
            <person name="Uchiyama I."/>
            <person name="Ito T."/>
            <person name="Fujiyama A."/>
            <person name="Inagaki F."/>
            <person name="Takami H."/>
        </authorList>
    </citation>
    <scope>NUCLEOTIDE SEQUENCE</scope>
    <source>
        <strain evidence="1">Expedition CK06-06</strain>
    </source>
</reference>
<accession>X1NSS8</accession>
<organism evidence="1">
    <name type="scientific">marine sediment metagenome</name>
    <dbReference type="NCBI Taxonomy" id="412755"/>
    <lineage>
        <taxon>unclassified sequences</taxon>
        <taxon>metagenomes</taxon>
        <taxon>ecological metagenomes</taxon>
    </lineage>
</organism>
<gene>
    <name evidence="1" type="ORF">S06H3_62201</name>
</gene>
<dbReference type="EMBL" id="BARV01040946">
    <property type="protein sequence ID" value="GAI47087.1"/>
    <property type="molecule type" value="Genomic_DNA"/>
</dbReference>
<comment type="caution">
    <text evidence="1">The sequence shown here is derived from an EMBL/GenBank/DDBJ whole genome shotgun (WGS) entry which is preliminary data.</text>
</comment>
<evidence type="ECO:0000313" key="1">
    <source>
        <dbReference type="EMBL" id="GAI47087.1"/>
    </source>
</evidence>
<proteinExistence type="predicted"/>